<dbReference type="InterPro" id="IPR036291">
    <property type="entry name" value="NAD(P)-bd_dom_sf"/>
</dbReference>
<evidence type="ECO:0000313" key="1">
    <source>
        <dbReference type="EMBL" id="WXB06791.1"/>
    </source>
</evidence>
<sequence>MTQALLERGERVEIVTRDEGKADAWRRRGARAVVVDVHDTGALRRVFQGGKRLYLLNPPAPPSTDTAREERATLSSILSALEGSGLEKIVAQSTYAAQPGDRIGDLGVLYEMEQALAAQPIPSSILRGAYYMSNWEASLETVMAKRELPSFYPTDMVFPMVAPSNLGEVAARLMTEPLGSSRLVHVEGPERYSPNDVAAAFGAALKTVIRAVEIPRADRVAVLRSMGFSEPAAESFSAMTDAAMRAEIPAPEHAIRGTTSLATYVTQRVQVSH</sequence>
<dbReference type="SUPFAM" id="SSF51735">
    <property type="entry name" value="NAD(P)-binding Rossmann-fold domains"/>
    <property type="match status" value="1"/>
</dbReference>
<gene>
    <name evidence="1" type="ORF">LVJ94_06030</name>
</gene>
<name>A0ABZ2LC71_9BACT</name>
<dbReference type="PANTHER" id="PTHR43162">
    <property type="match status" value="1"/>
</dbReference>
<proteinExistence type="predicted"/>
<dbReference type="Proteomes" id="UP001374803">
    <property type="component" value="Chromosome"/>
</dbReference>
<protein>
    <submittedName>
        <fullName evidence="1">NmrA family transcriptional regulator</fullName>
    </submittedName>
</protein>
<evidence type="ECO:0000313" key="2">
    <source>
        <dbReference type="Proteomes" id="UP001374803"/>
    </source>
</evidence>
<organism evidence="1 2">
    <name type="scientific">Pendulispora rubella</name>
    <dbReference type="NCBI Taxonomy" id="2741070"/>
    <lineage>
        <taxon>Bacteria</taxon>
        <taxon>Pseudomonadati</taxon>
        <taxon>Myxococcota</taxon>
        <taxon>Myxococcia</taxon>
        <taxon>Myxococcales</taxon>
        <taxon>Sorangiineae</taxon>
        <taxon>Pendulisporaceae</taxon>
        <taxon>Pendulispora</taxon>
    </lineage>
</organism>
<dbReference type="PANTHER" id="PTHR43162:SF1">
    <property type="entry name" value="PRESTALK A DIFFERENTIATION PROTEIN A"/>
    <property type="match status" value="1"/>
</dbReference>
<keyword evidence="2" id="KW-1185">Reference proteome</keyword>
<accession>A0ABZ2LC71</accession>
<dbReference type="Gene3D" id="3.90.25.10">
    <property type="entry name" value="UDP-galactose 4-epimerase, domain 1"/>
    <property type="match status" value="1"/>
</dbReference>
<dbReference type="EMBL" id="CP089983">
    <property type="protein sequence ID" value="WXB06791.1"/>
    <property type="molecule type" value="Genomic_DNA"/>
</dbReference>
<dbReference type="Gene3D" id="3.40.50.720">
    <property type="entry name" value="NAD(P)-binding Rossmann-like Domain"/>
    <property type="match status" value="1"/>
</dbReference>
<dbReference type="InterPro" id="IPR051604">
    <property type="entry name" value="Ergot_Alk_Oxidoreductase"/>
</dbReference>
<reference evidence="1" key="1">
    <citation type="submission" date="2021-12" db="EMBL/GenBank/DDBJ databases">
        <title>Discovery of the Pendulisporaceae a myxobacterial family with distinct sporulation behavior and unique specialized metabolism.</title>
        <authorList>
            <person name="Garcia R."/>
            <person name="Popoff A."/>
            <person name="Bader C.D."/>
            <person name="Loehr J."/>
            <person name="Walesch S."/>
            <person name="Walt C."/>
            <person name="Boldt J."/>
            <person name="Bunk B."/>
            <person name="Haeckl F.J.F.P.J."/>
            <person name="Gunesch A.P."/>
            <person name="Birkelbach J."/>
            <person name="Nuebel U."/>
            <person name="Pietschmann T."/>
            <person name="Bach T."/>
            <person name="Mueller R."/>
        </authorList>
    </citation>
    <scope>NUCLEOTIDE SEQUENCE</scope>
    <source>
        <strain evidence="1">MSr11367</strain>
    </source>
</reference>